<organism evidence="2 3">
    <name type="scientific">Drechmeria coniospora</name>
    <name type="common">Nematophagous fungus</name>
    <name type="synonym">Meria coniospora</name>
    <dbReference type="NCBI Taxonomy" id="98403"/>
    <lineage>
        <taxon>Eukaryota</taxon>
        <taxon>Fungi</taxon>
        <taxon>Dikarya</taxon>
        <taxon>Ascomycota</taxon>
        <taxon>Pezizomycotina</taxon>
        <taxon>Sordariomycetes</taxon>
        <taxon>Hypocreomycetidae</taxon>
        <taxon>Hypocreales</taxon>
        <taxon>Ophiocordycipitaceae</taxon>
        <taxon>Drechmeria</taxon>
    </lineage>
</organism>
<proteinExistence type="predicted"/>
<dbReference type="GeneID" id="63713306"/>
<dbReference type="STRING" id="98403.A0A151GR15"/>
<feature type="region of interest" description="Disordered" evidence="1">
    <location>
        <begin position="110"/>
        <end position="170"/>
    </location>
</feature>
<dbReference type="RefSeq" id="XP_040658885.1">
    <property type="nucleotide sequence ID" value="XM_040798002.1"/>
</dbReference>
<evidence type="ECO:0000313" key="3">
    <source>
        <dbReference type="Proteomes" id="UP000076580"/>
    </source>
</evidence>
<accession>A0A151GR15</accession>
<keyword evidence="3" id="KW-1185">Reference proteome</keyword>
<protein>
    <submittedName>
        <fullName evidence="2">Uncharacterized protein</fullName>
    </submittedName>
</protein>
<reference evidence="2 3" key="1">
    <citation type="journal article" date="2016" name="Sci. Rep.">
        <title>Insights into Adaptations to a Near-Obligate Nematode Endoparasitic Lifestyle from the Finished Genome of Drechmeria coniospora.</title>
        <authorList>
            <person name="Zhang L."/>
            <person name="Zhou Z."/>
            <person name="Guo Q."/>
            <person name="Fokkens L."/>
            <person name="Miskei M."/>
            <person name="Pocsi I."/>
            <person name="Zhang W."/>
            <person name="Chen M."/>
            <person name="Wang L."/>
            <person name="Sun Y."/>
            <person name="Donzelli B.G."/>
            <person name="Gibson D.M."/>
            <person name="Nelson D.R."/>
            <person name="Luo J.G."/>
            <person name="Rep M."/>
            <person name="Liu H."/>
            <person name="Yang S."/>
            <person name="Wang J."/>
            <person name="Krasnoff S.B."/>
            <person name="Xu Y."/>
            <person name="Molnar I."/>
            <person name="Lin M."/>
        </authorList>
    </citation>
    <scope>NUCLEOTIDE SEQUENCE [LARGE SCALE GENOMIC DNA]</scope>
    <source>
        <strain evidence="2 3">ARSEF 6962</strain>
    </source>
</reference>
<evidence type="ECO:0000313" key="2">
    <source>
        <dbReference type="EMBL" id="KYK59533.1"/>
    </source>
</evidence>
<gene>
    <name evidence="2" type="ORF">DCS_00663</name>
</gene>
<feature type="compositionally biased region" description="Basic and acidic residues" evidence="1">
    <location>
        <begin position="118"/>
        <end position="144"/>
    </location>
</feature>
<dbReference type="InParanoid" id="A0A151GR15"/>
<dbReference type="AlphaFoldDB" id="A0A151GR15"/>
<feature type="compositionally biased region" description="Low complexity" evidence="1">
    <location>
        <begin position="29"/>
        <end position="42"/>
    </location>
</feature>
<sequence length="496" mass="54806">MIVPVASAPSSAGRKMTGDALTADDEASRVASRGASSTSSASDGRRSTDSLDSIPPSPADDVANLAQSVPRRFSECNHEAVARVHVGLHVIPCGHAVPGPRPEVLMVNSVPSMQTPPRDADVGREEKEAIAEPSPRERWSEEGHVATNGGDEAGGVADERHGDAPDGGLPLVETERSRLKLHIETSMKNIPDDSDIALAHVFRSMPTAAVVTVGLDTMVDIMEGRSEPCPMKMLSFVHVVYAMSSIIYEQDDAPRYNRQDYMRVVGMLWKPVDVKDDDFTQLTDSYLSQPDFEGGKGQGWSSDGLHRNRFDSLVFVAQYFLDDLEDSALDDENRTEVQAAALCLEHLRDASLDALDEGDYKTAACDTLTVLGRRYGGVAGWQGAVGEILDDVLKHFVTPRRLELDLMRVGKMRLSPGVYWDEYIPFVRSQVDSLFVSFHFDVVDSNPRLRYYRHSLFLMKFILQYPEPDETLILGYFQDDDSDCTVNLFVDDEDAE</sequence>
<comment type="caution">
    <text evidence="2">The sequence shown here is derived from an EMBL/GenBank/DDBJ whole genome shotgun (WGS) entry which is preliminary data.</text>
</comment>
<feature type="region of interest" description="Disordered" evidence="1">
    <location>
        <begin position="1"/>
        <end position="62"/>
    </location>
</feature>
<dbReference type="EMBL" id="LAYC01000001">
    <property type="protein sequence ID" value="KYK59533.1"/>
    <property type="molecule type" value="Genomic_DNA"/>
</dbReference>
<evidence type="ECO:0000256" key="1">
    <source>
        <dbReference type="SAM" id="MobiDB-lite"/>
    </source>
</evidence>
<dbReference type="Proteomes" id="UP000076580">
    <property type="component" value="Chromosome 01"/>
</dbReference>
<name>A0A151GR15_DRECN</name>